<keyword evidence="3" id="KW-1185">Reference proteome</keyword>
<evidence type="ECO:0000313" key="3">
    <source>
        <dbReference type="Proteomes" id="UP001596119"/>
    </source>
</evidence>
<accession>A0ABW1I8L6</accession>
<feature type="transmembrane region" description="Helical" evidence="1">
    <location>
        <begin position="313"/>
        <end position="334"/>
    </location>
</feature>
<feature type="transmembrane region" description="Helical" evidence="1">
    <location>
        <begin position="267"/>
        <end position="293"/>
    </location>
</feature>
<dbReference type="EMBL" id="JBHSQK010000019">
    <property type="protein sequence ID" value="MFC5948692.1"/>
    <property type="molecule type" value="Genomic_DNA"/>
</dbReference>
<keyword evidence="1" id="KW-0812">Transmembrane</keyword>
<sequence>MPDEPIPDPDARPVTVVGLLADPNLPGELAARLAEGLPQVLAARLDAPRTWRVETVVEPFEANDRGERALDRARERVRRTRWDVAVCLTDVPAKSSGVPVVAQVGEQDRVAVVSVPALGGVRLLPRARDAVVDLVGRLLGIDAAPAARRPTRRAALLHEPGTEAEDPDETVLTRRGTLRLLAGMVRTNRPWRLTVGLGAALAGAAAGSAFGLLYSNLWQLATNLDAWRLALAFVGSVAIFVAWLIAGHRLWERGPHELGVDRLLNVGTVLTLTAGTGLFSLALLVLNSIVAAVIIPAEYLGRTLGHPAALSDYVRIVVLATVMGVVAGAVGSGLEDDETVRQVAYGHRQRERRNLAAQLQTHGE</sequence>
<evidence type="ECO:0000313" key="2">
    <source>
        <dbReference type="EMBL" id="MFC5948692.1"/>
    </source>
</evidence>
<evidence type="ECO:0000256" key="1">
    <source>
        <dbReference type="SAM" id="Phobius"/>
    </source>
</evidence>
<feature type="transmembrane region" description="Helical" evidence="1">
    <location>
        <begin position="226"/>
        <end position="246"/>
    </location>
</feature>
<dbReference type="Proteomes" id="UP001596119">
    <property type="component" value="Unassembled WGS sequence"/>
</dbReference>
<protein>
    <recommendedName>
        <fullName evidence="4">5,10-methylene-tetrahydrofolate dehydrogenase</fullName>
    </recommendedName>
</protein>
<organism evidence="2 3">
    <name type="scientific">Pseudonocardia lutea</name>
    <dbReference type="NCBI Taxonomy" id="2172015"/>
    <lineage>
        <taxon>Bacteria</taxon>
        <taxon>Bacillati</taxon>
        <taxon>Actinomycetota</taxon>
        <taxon>Actinomycetes</taxon>
        <taxon>Pseudonocardiales</taxon>
        <taxon>Pseudonocardiaceae</taxon>
        <taxon>Pseudonocardia</taxon>
    </lineage>
</organism>
<keyword evidence="1" id="KW-0472">Membrane</keyword>
<gene>
    <name evidence="2" type="ORF">ACFQH9_10445</name>
</gene>
<proteinExistence type="predicted"/>
<name>A0ABW1I8L6_9PSEU</name>
<reference evidence="3" key="1">
    <citation type="journal article" date="2019" name="Int. J. Syst. Evol. Microbiol.">
        <title>The Global Catalogue of Microorganisms (GCM) 10K type strain sequencing project: providing services to taxonomists for standard genome sequencing and annotation.</title>
        <authorList>
            <consortium name="The Broad Institute Genomics Platform"/>
            <consortium name="The Broad Institute Genome Sequencing Center for Infectious Disease"/>
            <person name="Wu L."/>
            <person name="Ma J."/>
        </authorList>
    </citation>
    <scope>NUCLEOTIDE SEQUENCE [LARGE SCALE GENOMIC DNA]</scope>
    <source>
        <strain evidence="3">CGMCC 4.7397</strain>
    </source>
</reference>
<feature type="transmembrane region" description="Helical" evidence="1">
    <location>
        <begin position="193"/>
        <end position="214"/>
    </location>
</feature>
<evidence type="ECO:0008006" key="4">
    <source>
        <dbReference type="Google" id="ProtNLM"/>
    </source>
</evidence>
<dbReference type="RefSeq" id="WP_379565745.1">
    <property type="nucleotide sequence ID" value="NZ_JBHSQK010000019.1"/>
</dbReference>
<keyword evidence="1" id="KW-1133">Transmembrane helix</keyword>
<comment type="caution">
    <text evidence="2">The sequence shown here is derived from an EMBL/GenBank/DDBJ whole genome shotgun (WGS) entry which is preliminary data.</text>
</comment>